<keyword evidence="5" id="KW-0411">Iron-sulfur</keyword>
<evidence type="ECO:0000256" key="1">
    <source>
        <dbReference type="ARBA" id="ARBA00022485"/>
    </source>
</evidence>
<dbReference type="InterPro" id="IPR017900">
    <property type="entry name" value="4Fe4S_Fe_S_CS"/>
</dbReference>
<dbReference type="EMBL" id="OJIN01000242">
    <property type="protein sequence ID" value="SPD76451.1"/>
    <property type="molecule type" value="Genomic_DNA"/>
</dbReference>
<evidence type="ECO:0000256" key="3">
    <source>
        <dbReference type="ARBA" id="ARBA00023002"/>
    </source>
</evidence>
<feature type="domain" description="4Fe-4S ferredoxin-type" evidence="6">
    <location>
        <begin position="152"/>
        <end position="172"/>
    </location>
</feature>
<dbReference type="InterPro" id="IPR017896">
    <property type="entry name" value="4Fe4S_Fe-S-bd"/>
</dbReference>
<dbReference type="PANTHER" id="PTHR43255:SF1">
    <property type="entry name" value="IRON-SULFUR-BINDING OXIDOREDUCTASE FADF-RELATED"/>
    <property type="match status" value="1"/>
</dbReference>
<dbReference type="PROSITE" id="PS51379">
    <property type="entry name" value="4FE4S_FER_2"/>
    <property type="match status" value="2"/>
</dbReference>
<keyword evidence="1" id="KW-0004">4Fe-4S</keyword>
<dbReference type="Pfam" id="PF02662">
    <property type="entry name" value="FlpD"/>
    <property type="match status" value="1"/>
</dbReference>
<dbReference type="GO" id="GO:0016491">
    <property type="term" value="F:oxidoreductase activity"/>
    <property type="evidence" value="ECO:0007669"/>
    <property type="project" value="UniProtKB-KW"/>
</dbReference>
<dbReference type="AlphaFoldDB" id="A0A445N433"/>
<dbReference type="GO" id="GO:0051539">
    <property type="term" value="F:4 iron, 4 sulfur cluster binding"/>
    <property type="evidence" value="ECO:0007669"/>
    <property type="project" value="UniProtKB-KW"/>
</dbReference>
<keyword evidence="2" id="KW-0479">Metal-binding</keyword>
<dbReference type="PANTHER" id="PTHR43255">
    <property type="entry name" value="IRON-SULFUR-BINDING OXIDOREDUCTASE FADF-RELATED-RELATED"/>
    <property type="match status" value="1"/>
</dbReference>
<dbReference type="Pfam" id="PF13237">
    <property type="entry name" value="Fer4_10"/>
    <property type="match status" value="1"/>
</dbReference>
<reference evidence="7" key="1">
    <citation type="submission" date="2018-01" db="EMBL/GenBank/DDBJ databases">
        <authorList>
            <person name="Regsiter A."/>
            <person name="William W."/>
        </authorList>
    </citation>
    <scope>NUCLEOTIDE SEQUENCE</scope>
    <source>
        <strain evidence="7">TRIP AH-1</strain>
    </source>
</reference>
<evidence type="ECO:0000256" key="2">
    <source>
        <dbReference type="ARBA" id="ARBA00022723"/>
    </source>
</evidence>
<evidence type="ECO:0000259" key="6">
    <source>
        <dbReference type="PROSITE" id="PS51379"/>
    </source>
</evidence>
<dbReference type="PROSITE" id="PS00198">
    <property type="entry name" value="4FE4S_FER_1"/>
    <property type="match status" value="1"/>
</dbReference>
<evidence type="ECO:0000313" key="7">
    <source>
        <dbReference type="EMBL" id="SPD76451.1"/>
    </source>
</evidence>
<dbReference type="Gene3D" id="1.10.1060.10">
    <property type="entry name" value="Alpha-helical ferredoxin"/>
    <property type="match status" value="1"/>
</dbReference>
<dbReference type="InterPro" id="IPR003813">
    <property type="entry name" value="MvhD/FlpD"/>
</dbReference>
<proteinExistence type="predicted"/>
<sequence>MKTDLKIILFLCNWGPHAAFQTLQDTASDIPAEIKMVRIPCAGRINKALLLKSFEMGADGVALVGCESGSCRYGVGTETSGINVEEARGILDLLGLGKDRLRLGNFMPDKPEMLLRFLIEFADVIKNIGKSPVLPAPKSPSVIDSREMMRRIVAEHDIYACQDCGKCSSACPLTLAGKLFSPRAIANSIIAGDLDSDSVRKDIWACLTCGICYDRCPSAVNFPDFIRDMRYLMRKMNLPTIRSHGGFFQSLMRTMTTKDLGIRHWQWLPDDIKVSDDSEYLFFGGCAPYFDIFFKRHLKVKTMDILLDSLRLLNFFDIHPQVLKAERCCGHDLLWSGDKENFLRLAELNTDDIRRSGAKKIITACPECYRTLSRDYPRQGLKTDFEVIHIFDFLENEIDKGAVGFKRLPKSFTFQDPCRLSRLENRPDLPRRLLNRISSKNFHEMEEKGASAICCGNCAWTSCDSFSKALQVKRIRQAHDTKTDMLVTACPKCQIHFSCAMEDPFLGEELSMEMIDLTSLLAKTIQWE</sequence>
<dbReference type="GO" id="GO:0046872">
    <property type="term" value="F:metal ion binding"/>
    <property type="evidence" value="ECO:0007669"/>
    <property type="project" value="UniProtKB-KW"/>
</dbReference>
<feature type="domain" description="4Fe-4S ferredoxin-type" evidence="6">
    <location>
        <begin position="197"/>
        <end position="225"/>
    </location>
</feature>
<dbReference type="InterPro" id="IPR004017">
    <property type="entry name" value="Cys_rich_dom"/>
</dbReference>
<organism evidence="7">
    <name type="scientific">uncultured Desulfobacterium sp</name>
    <dbReference type="NCBI Taxonomy" id="201089"/>
    <lineage>
        <taxon>Bacteria</taxon>
        <taxon>Pseudomonadati</taxon>
        <taxon>Thermodesulfobacteriota</taxon>
        <taxon>Desulfobacteria</taxon>
        <taxon>Desulfobacterales</taxon>
        <taxon>Desulfobacteriaceae</taxon>
        <taxon>Desulfobacterium</taxon>
        <taxon>environmental samples</taxon>
    </lineage>
</organism>
<dbReference type="InterPro" id="IPR009051">
    <property type="entry name" value="Helical_ferredxn"/>
</dbReference>
<dbReference type="GO" id="GO:0005886">
    <property type="term" value="C:plasma membrane"/>
    <property type="evidence" value="ECO:0007669"/>
    <property type="project" value="TreeGrafter"/>
</dbReference>
<accession>A0A445N433</accession>
<dbReference type="SUPFAM" id="SSF46548">
    <property type="entry name" value="alpha-helical ferredoxin"/>
    <property type="match status" value="1"/>
</dbReference>
<protein>
    <submittedName>
        <fullName evidence="7">Cysteine-rich domain protein</fullName>
    </submittedName>
</protein>
<evidence type="ECO:0000256" key="4">
    <source>
        <dbReference type="ARBA" id="ARBA00023004"/>
    </source>
</evidence>
<keyword evidence="3" id="KW-0560">Oxidoreductase</keyword>
<name>A0A445N433_9BACT</name>
<keyword evidence="4" id="KW-0408">Iron</keyword>
<evidence type="ECO:0000256" key="5">
    <source>
        <dbReference type="ARBA" id="ARBA00023014"/>
    </source>
</evidence>
<gene>
    <name evidence="7" type="ORF">PITCH_A950012</name>
</gene>
<dbReference type="InterPro" id="IPR051460">
    <property type="entry name" value="HdrC_iron-sulfur_subunit"/>
</dbReference>
<dbReference type="Pfam" id="PF02754">
    <property type="entry name" value="CCG"/>
    <property type="match status" value="2"/>
</dbReference>